<dbReference type="EMBL" id="CADCUX010000053">
    <property type="protein sequence ID" value="CAA9387364.1"/>
    <property type="molecule type" value="Genomic_DNA"/>
</dbReference>
<feature type="non-terminal residue" evidence="2">
    <location>
        <position position="117"/>
    </location>
</feature>
<evidence type="ECO:0000256" key="1">
    <source>
        <dbReference type="SAM" id="MobiDB-lite"/>
    </source>
</evidence>
<gene>
    <name evidence="2" type="ORF">AVDCRST_MAG51-206</name>
</gene>
<feature type="compositionally biased region" description="Basic and acidic residues" evidence="1">
    <location>
        <begin position="37"/>
        <end position="48"/>
    </location>
</feature>
<evidence type="ECO:0000313" key="2">
    <source>
        <dbReference type="EMBL" id="CAA9387364.1"/>
    </source>
</evidence>
<reference evidence="2" key="1">
    <citation type="submission" date="2020-02" db="EMBL/GenBank/DDBJ databases">
        <authorList>
            <person name="Meier V. D."/>
        </authorList>
    </citation>
    <scope>NUCLEOTIDE SEQUENCE</scope>
    <source>
        <strain evidence="2">AVDCRST_MAG51</strain>
    </source>
</reference>
<proteinExistence type="predicted"/>
<organism evidence="2">
    <name type="scientific">uncultured Ramlibacter sp</name>
    <dbReference type="NCBI Taxonomy" id="260755"/>
    <lineage>
        <taxon>Bacteria</taxon>
        <taxon>Pseudomonadati</taxon>
        <taxon>Pseudomonadota</taxon>
        <taxon>Betaproteobacteria</taxon>
        <taxon>Burkholderiales</taxon>
        <taxon>Comamonadaceae</taxon>
        <taxon>Ramlibacter</taxon>
        <taxon>environmental samples</taxon>
    </lineage>
</organism>
<feature type="non-terminal residue" evidence="2">
    <location>
        <position position="1"/>
    </location>
</feature>
<sequence length="117" mass="13032">RAVAGSARLGAAPEAGREGRSHHPRVGAADGAHRRHQDPAGRRDDGRRQRQRRGPWPLRRLRRWRGELGAALSRPGTAGGPPAARDRPGRQRHPPPGRRRDRDARRAGERQAPREDL</sequence>
<feature type="compositionally biased region" description="Basic and acidic residues" evidence="1">
    <location>
        <begin position="98"/>
        <end position="117"/>
    </location>
</feature>
<feature type="region of interest" description="Disordered" evidence="1">
    <location>
        <begin position="1"/>
        <end position="117"/>
    </location>
</feature>
<name>A0A6J4NLF5_9BURK</name>
<dbReference type="AlphaFoldDB" id="A0A6J4NLF5"/>
<protein>
    <submittedName>
        <fullName evidence="2">Inner membrane protein YqiK</fullName>
    </submittedName>
</protein>
<feature type="compositionally biased region" description="Basic residues" evidence="1">
    <location>
        <begin position="49"/>
        <end position="63"/>
    </location>
</feature>
<accession>A0A6J4NLF5</accession>